<dbReference type="Gene3D" id="3.20.20.140">
    <property type="entry name" value="Metal-dependent hydrolases"/>
    <property type="match status" value="1"/>
</dbReference>
<dbReference type="Pfam" id="PF04909">
    <property type="entry name" value="Amidohydro_2"/>
    <property type="match status" value="1"/>
</dbReference>
<accession>A0A6N8J0B4</accession>
<sequence length="268" mass="29166">MTQPPDTGTPADRWDGHVHVFEAAAPTRAGHYAPPPARLDTIERLAADHGIGRLVLVQPSVYGHDNSVLERALRASAGTHRGVAVVAPDVDDATLDHLHRAGVRGVRFNLVSPVGNDAAQLPRLAPRLRALGWHVQWYASRSHLPRIAELQAHTRLTFVLDHLAGWRVDEPASDDSRRALLHLAAAGAWVKLSGWYRLGAAAPYQALVPAIRDVAELFGDRLVWGSDWPHTGQPPQAPPRYASLLQPVREALGERRLAGCLGAARLYA</sequence>
<dbReference type="PANTHER" id="PTHR35563:SF2">
    <property type="entry name" value="BARREL METAL-DEPENDENT HYDROLASE, PUTATIVE (AFU_ORTHOLOGUE AFUA_1G16240)-RELATED"/>
    <property type="match status" value="1"/>
</dbReference>
<comment type="caution">
    <text evidence="2">The sequence shown here is derived from an EMBL/GenBank/DDBJ whole genome shotgun (WGS) entry which is preliminary data.</text>
</comment>
<dbReference type="InterPro" id="IPR052358">
    <property type="entry name" value="Aro_Compnd_Degr_Hydrolases"/>
</dbReference>
<gene>
    <name evidence="2" type="ORF">GON04_24725</name>
</gene>
<dbReference type="EMBL" id="WSEL01000009">
    <property type="protein sequence ID" value="MVQ32684.1"/>
    <property type="molecule type" value="Genomic_DNA"/>
</dbReference>
<evidence type="ECO:0000259" key="1">
    <source>
        <dbReference type="Pfam" id="PF04909"/>
    </source>
</evidence>
<feature type="domain" description="Amidohydrolase-related" evidence="1">
    <location>
        <begin position="15"/>
        <end position="246"/>
    </location>
</feature>
<dbReference type="InterPro" id="IPR006680">
    <property type="entry name" value="Amidohydro-rel"/>
</dbReference>
<keyword evidence="3" id="KW-1185">Reference proteome</keyword>
<dbReference type="InterPro" id="IPR032466">
    <property type="entry name" value="Metal_Hydrolase"/>
</dbReference>
<proteinExistence type="predicted"/>
<evidence type="ECO:0000313" key="2">
    <source>
        <dbReference type="EMBL" id="MVQ32684.1"/>
    </source>
</evidence>
<dbReference type="PANTHER" id="PTHR35563">
    <property type="entry name" value="BARREL METAL-DEPENDENT HYDROLASE, PUTATIVE (AFU_ORTHOLOGUE AFUA_1G16240)-RELATED"/>
    <property type="match status" value="1"/>
</dbReference>
<dbReference type="Proteomes" id="UP000469385">
    <property type="component" value="Unassembled WGS sequence"/>
</dbReference>
<dbReference type="GO" id="GO:0016787">
    <property type="term" value="F:hydrolase activity"/>
    <property type="evidence" value="ECO:0007669"/>
    <property type="project" value="UniProtKB-KW"/>
</dbReference>
<dbReference type="AlphaFoldDB" id="A0A6N8J0B4"/>
<name>A0A6N8J0B4_9BURK</name>
<organism evidence="2 3">
    <name type="scientific">Ramlibacter pinisoli</name>
    <dbReference type="NCBI Taxonomy" id="2682844"/>
    <lineage>
        <taxon>Bacteria</taxon>
        <taxon>Pseudomonadati</taxon>
        <taxon>Pseudomonadota</taxon>
        <taxon>Betaproteobacteria</taxon>
        <taxon>Burkholderiales</taxon>
        <taxon>Comamonadaceae</taxon>
        <taxon>Ramlibacter</taxon>
    </lineage>
</organism>
<evidence type="ECO:0000313" key="3">
    <source>
        <dbReference type="Proteomes" id="UP000469385"/>
    </source>
</evidence>
<keyword evidence="2" id="KW-0378">Hydrolase</keyword>
<reference evidence="2 3" key="1">
    <citation type="submission" date="2019-12" db="EMBL/GenBank/DDBJ databases">
        <authorList>
            <person name="Huq M.A."/>
        </authorList>
    </citation>
    <scope>NUCLEOTIDE SEQUENCE [LARGE SCALE GENOMIC DNA]</scope>
    <source>
        <strain evidence="2 3">MAH-25</strain>
    </source>
</reference>
<dbReference type="SUPFAM" id="SSF51556">
    <property type="entry name" value="Metallo-dependent hydrolases"/>
    <property type="match status" value="1"/>
</dbReference>
<protein>
    <submittedName>
        <fullName evidence="2">Amidohydrolase family protein</fullName>
    </submittedName>
</protein>
<dbReference type="RefSeq" id="WP_157400616.1">
    <property type="nucleotide sequence ID" value="NZ_WSEL01000009.1"/>
</dbReference>